<keyword evidence="4" id="KW-1185">Reference proteome</keyword>
<keyword evidence="2" id="KW-0812">Transmembrane</keyword>
<evidence type="ECO:0000256" key="1">
    <source>
        <dbReference type="SAM" id="MobiDB-lite"/>
    </source>
</evidence>
<feature type="region of interest" description="Disordered" evidence="1">
    <location>
        <begin position="73"/>
        <end position="94"/>
    </location>
</feature>
<name>A0A6G7Y760_9ACTN</name>
<dbReference type="EMBL" id="CP049865">
    <property type="protein sequence ID" value="QIK72516.1"/>
    <property type="molecule type" value="Genomic_DNA"/>
</dbReference>
<keyword evidence="2" id="KW-0472">Membrane</keyword>
<gene>
    <name evidence="3" type="ORF">G7070_09850</name>
</gene>
<organism evidence="3 4">
    <name type="scientific">Propioniciclava coleopterorum</name>
    <dbReference type="NCBI Taxonomy" id="2714937"/>
    <lineage>
        <taxon>Bacteria</taxon>
        <taxon>Bacillati</taxon>
        <taxon>Actinomycetota</taxon>
        <taxon>Actinomycetes</taxon>
        <taxon>Propionibacteriales</taxon>
        <taxon>Propionibacteriaceae</taxon>
        <taxon>Propioniciclava</taxon>
    </lineage>
</organism>
<evidence type="ECO:0000313" key="4">
    <source>
        <dbReference type="Proteomes" id="UP000501058"/>
    </source>
</evidence>
<protein>
    <submittedName>
        <fullName evidence="3">Uncharacterized protein</fullName>
    </submittedName>
</protein>
<keyword evidence="2" id="KW-1133">Transmembrane helix</keyword>
<reference evidence="3 4" key="1">
    <citation type="submission" date="2020-03" db="EMBL/GenBank/DDBJ databases">
        <title>Propioniciclava sp. nov., isolated from Hydrophilus acuminatus.</title>
        <authorList>
            <person name="Hyun D.-W."/>
            <person name="Bae J.-W."/>
        </authorList>
    </citation>
    <scope>NUCLEOTIDE SEQUENCE [LARGE SCALE GENOMIC DNA]</scope>
    <source>
        <strain evidence="3 4">HDW11</strain>
    </source>
</reference>
<sequence length="170" mass="17421">MSRRTLIIASLACLAVAGGTILAWSYQAGTDPEAAAATGATAQTVFSLGVLAGIGFAAAAAWSWLRARVAERAAELEAETQPPPRPDLPPADSLRLAARSDELLERAREARLSGDLNAALAAADDAVELRRELAARNADVFGADLAEALALRAELAADPGAPPAEGEPIA</sequence>
<dbReference type="KEGG" id="prv:G7070_09850"/>
<dbReference type="RefSeq" id="WP_166233590.1">
    <property type="nucleotide sequence ID" value="NZ_CP049865.1"/>
</dbReference>
<dbReference type="AlphaFoldDB" id="A0A6G7Y760"/>
<evidence type="ECO:0000313" key="3">
    <source>
        <dbReference type="EMBL" id="QIK72516.1"/>
    </source>
</evidence>
<dbReference type="Proteomes" id="UP000501058">
    <property type="component" value="Chromosome"/>
</dbReference>
<accession>A0A6G7Y760</accession>
<feature type="transmembrane region" description="Helical" evidence="2">
    <location>
        <begin position="47"/>
        <end position="65"/>
    </location>
</feature>
<evidence type="ECO:0000256" key="2">
    <source>
        <dbReference type="SAM" id="Phobius"/>
    </source>
</evidence>
<proteinExistence type="predicted"/>